<reference evidence="2" key="1">
    <citation type="journal article" date="2015" name="Nature">
        <title>Complex archaea that bridge the gap between prokaryotes and eukaryotes.</title>
        <authorList>
            <person name="Spang A."/>
            <person name="Saw J.H."/>
            <person name="Jorgensen S.L."/>
            <person name="Zaremba-Niedzwiedzka K."/>
            <person name="Martijn J."/>
            <person name="Lind A.E."/>
            <person name="van Eijk R."/>
            <person name="Schleper C."/>
            <person name="Guy L."/>
            <person name="Ettema T.J."/>
        </authorList>
    </citation>
    <scope>NUCLEOTIDE SEQUENCE</scope>
</reference>
<evidence type="ECO:0008006" key="3">
    <source>
        <dbReference type="Google" id="ProtNLM"/>
    </source>
</evidence>
<evidence type="ECO:0000256" key="1">
    <source>
        <dbReference type="SAM" id="Phobius"/>
    </source>
</evidence>
<proteinExistence type="predicted"/>
<sequence>MEAYEDPAAFVVDVDTTDAIEIAAVDPGEYELQCIKAEGKKGTDKNSEEWKGISMLFDIPSVMTAGLVNFMLFLPRKTEKTNDKQYAQSISRFNEFKMAFKFEPSETFTPVDLVGREVWATLIQEEHPEYGIQNKIQKWIVSH</sequence>
<comment type="caution">
    <text evidence="2">The sequence shown here is derived from an EMBL/GenBank/DDBJ whole genome shotgun (WGS) entry which is preliminary data.</text>
</comment>
<keyword evidence="1" id="KW-0472">Membrane</keyword>
<evidence type="ECO:0000313" key="2">
    <source>
        <dbReference type="EMBL" id="KKM21737.1"/>
    </source>
</evidence>
<dbReference type="EMBL" id="LAZR01013490">
    <property type="protein sequence ID" value="KKM21737.1"/>
    <property type="molecule type" value="Genomic_DNA"/>
</dbReference>
<dbReference type="AlphaFoldDB" id="A0A0F9I2H8"/>
<accession>A0A0F9I2H8</accession>
<keyword evidence="1" id="KW-1133">Transmembrane helix</keyword>
<protein>
    <recommendedName>
        <fullName evidence="3">DUF669 domain-containing protein</fullName>
    </recommendedName>
</protein>
<gene>
    <name evidence="2" type="ORF">LCGC14_1632380</name>
</gene>
<organism evidence="2">
    <name type="scientific">marine sediment metagenome</name>
    <dbReference type="NCBI Taxonomy" id="412755"/>
    <lineage>
        <taxon>unclassified sequences</taxon>
        <taxon>metagenomes</taxon>
        <taxon>ecological metagenomes</taxon>
    </lineage>
</organism>
<feature type="transmembrane region" description="Helical" evidence="1">
    <location>
        <begin position="53"/>
        <end position="74"/>
    </location>
</feature>
<keyword evidence="1" id="KW-0812">Transmembrane</keyword>
<name>A0A0F9I2H8_9ZZZZ</name>